<dbReference type="InterPro" id="IPR002937">
    <property type="entry name" value="Amino_oxidase"/>
</dbReference>
<dbReference type="Pfam" id="PF01593">
    <property type="entry name" value="Amino_oxidase"/>
    <property type="match status" value="1"/>
</dbReference>
<evidence type="ECO:0000313" key="2">
    <source>
        <dbReference type="EMBL" id="MBR7828467.1"/>
    </source>
</evidence>
<name>A0A941EBY6_9ACTN</name>
<keyword evidence="3" id="KW-1185">Reference proteome</keyword>
<organism evidence="2 3">
    <name type="scientific">Actinospica acidithermotolerans</name>
    <dbReference type="NCBI Taxonomy" id="2828514"/>
    <lineage>
        <taxon>Bacteria</taxon>
        <taxon>Bacillati</taxon>
        <taxon>Actinomycetota</taxon>
        <taxon>Actinomycetes</taxon>
        <taxon>Catenulisporales</taxon>
        <taxon>Actinospicaceae</taxon>
        <taxon>Actinospica</taxon>
    </lineage>
</organism>
<evidence type="ECO:0000313" key="3">
    <source>
        <dbReference type="Proteomes" id="UP000676325"/>
    </source>
</evidence>
<dbReference type="RefSeq" id="WP_212519601.1">
    <property type="nucleotide sequence ID" value="NZ_JAGSOH010000057.1"/>
</dbReference>
<dbReference type="Gene3D" id="3.50.50.60">
    <property type="entry name" value="FAD/NAD(P)-binding domain"/>
    <property type="match status" value="1"/>
</dbReference>
<sequence length="443" mass="48335">MAPVEDGVERTPAAAGRPRIAVVGSGVAGLTAAYLLQRRYDVLLFEADDRLGGHAHTHDLADPRAGALAVDSGFIVHNERTYPNLLRLFRELGVATQETEMSMSVRCLGCGLEYAGAKGPRGVFARPGSLADPRFLRMIGEIRRFHRHARRLLADGSELREAVVGTTLGHFLEQGGYSRYFADHFLVPLVSAVWSTGPELVLRYPARYLFEFLDHHGMLSVTGSPRWRTVVGGSRTYVERAAKGLSAVNVSTPVRAVQRGASGVTLWDESGTRHEADGVVLATHPDQALHMLADASRDESAVLGAITYSRNETVLHTDASVLPRRSAARSCWNYLVPHCGTPMGPSTERALVTYDMNRLQRFDAEKDYLVTLNATDLIDPAQVLTRMVYEHPVYTPESVAAQARLPELTTARTAYAGAYHGWGFHEDGCASGVVAAAAFGVRW</sequence>
<dbReference type="EMBL" id="JAGSOH010000057">
    <property type="protein sequence ID" value="MBR7828467.1"/>
    <property type="molecule type" value="Genomic_DNA"/>
</dbReference>
<feature type="domain" description="Amine oxidase" evidence="1">
    <location>
        <begin position="27"/>
        <end position="292"/>
    </location>
</feature>
<dbReference type="SUPFAM" id="SSF51905">
    <property type="entry name" value="FAD/NAD(P)-binding domain"/>
    <property type="match status" value="1"/>
</dbReference>
<accession>A0A941EBY6</accession>
<dbReference type="AlphaFoldDB" id="A0A941EBY6"/>
<dbReference type="InterPro" id="IPR050464">
    <property type="entry name" value="Zeta_carotene_desat/Oxidored"/>
</dbReference>
<comment type="caution">
    <text evidence="2">The sequence shown here is derived from an EMBL/GenBank/DDBJ whole genome shotgun (WGS) entry which is preliminary data.</text>
</comment>
<dbReference type="InterPro" id="IPR036188">
    <property type="entry name" value="FAD/NAD-bd_sf"/>
</dbReference>
<proteinExistence type="predicted"/>
<gene>
    <name evidence="2" type="ORF">KDK95_19305</name>
</gene>
<reference evidence="2" key="1">
    <citation type="submission" date="2021-04" db="EMBL/GenBank/DDBJ databases">
        <title>Genome based classification of Actinospica acidithermotolerans sp. nov., an actinobacterium isolated from an Indonesian hot spring.</title>
        <authorList>
            <person name="Kusuma A.B."/>
            <person name="Putra K.E."/>
            <person name="Nafisah S."/>
            <person name="Loh J."/>
            <person name="Nouioui I."/>
            <person name="Goodfellow M."/>
        </authorList>
    </citation>
    <scope>NUCLEOTIDE SEQUENCE</scope>
    <source>
        <strain evidence="2">MGRD01-02</strain>
    </source>
</reference>
<protein>
    <submittedName>
        <fullName evidence="2">FAD-dependent oxidoreductase</fullName>
    </submittedName>
</protein>
<dbReference type="Proteomes" id="UP000676325">
    <property type="component" value="Unassembled WGS sequence"/>
</dbReference>
<evidence type="ECO:0000259" key="1">
    <source>
        <dbReference type="Pfam" id="PF01593"/>
    </source>
</evidence>
<dbReference type="PANTHER" id="PTHR42923">
    <property type="entry name" value="PROTOPORPHYRINOGEN OXIDASE"/>
    <property type="match status" value="1"/>
</dbReference>
<dbReference type="PANTHER" id="PTHR42923:SF17">
    <property type="entry name" value="AMINE OXIDASE DOMAIN-CONTAINING PROTEIN"/>
    <property type="match status" value="1"/>
</dbReference>
<dbReference type="GO" id="GO:0016491">
    <property type="term" value="F:oxidoreductase activity"/>
    <property type="evidence" value="ECO:0007669"/>
    <property type="project" value="InterPro"/>
</dbReference>